<dbReference type="EMBL" id="KZ301970">
    <property type="protein sequence ID" value="PFH54127.1"/>
    <property type="molecule type" value="Genomic_DNA"/>
</dbReference>
<accession>A0A2A9NZS7</accession>
<reference evidence="1 2" key="1">
    <citation type="submission" date="2014-02" db="EMBL/GenBank/DDBJ databases">
        <title>Transposable element dynamics among asymbiotic and ectomycorrhizal Amanita fungi.</title>
        <authorList>
            <consortium name="DOE Joint Genome Institute"/>
            <person name="Hess J."/>
            <person name="Skrede I."/>
            <person name="Wolfe B."/>
            <person name="LaButti K."/>
            <person name="Ohm R.A."/>
            <person name="Grigoriev I.V."/>
            <person name="Pringle A."/>
        </authorList>
    </citation>
    <scope>NUCLEOTIDE SEQUENCE [LARGE SCALE GENOMIC DNA]</scope>
    <source>
        <strain evidence="1 2">SKay4041</strain>
    </source>
</reference>
<organism evidence="1 2">
    <name type="scientific">Amanita thiersii Skay4041</name>
    <dbReference type="NCBI Taxonomy" id="703135"/>
    <lineage>
        <taxon>Eukaryota</taxon>
        <taxon>Fungi</taxon>
        <taxon>Dikarya</taxon>
        <taxon>Basidiomycota</taxon>
        <taxon>Agaricomycotina</taxon>
        <taxon>Agaricomycetes</taxon>
        <taxon>Agaricomycetidae</taxon>
        <taxon>Agaricales</taxon>
        <taxon>Pluteineae</taxon>
        <taxon>Amanitaceae</taxon>
        <taxon>Amanita</taxon>
    </lineage>
</organism>
<keyword evidence="2" id="KW-1185">Reference proteome</keyword>
<gene>
    <name evidence="1" type="ORF">AMATHDRAFT_52938</name>
</gene>
<evidence type="ECO:0000313" key="2">
    <source>
        <dbReference type="Proteomes" id="UP000242287"/>
    </source>
</evidence>
<proteinExistence type="predicted"/>
<dbReference type="PROSITE" id="PS51257">
    <property type="entry name" value="PROKAR_LIPOPROTEIN"/>
    <property type="match status" value="1"/>
</dbReference>
<sequence length="74" mass="8156">MPMRLLTRETICGASDCQPCKNRSTSLIPGATGCWAVNLIGNHKNLIITECDSGWLDAEAPLQYSTRNMGLFNR</sequence>
<dbReference type="AlphaFoldDB" id="A0A2A9NZS7"/>
<name>A0A2A9NZS7_9AGAR</name>
<dbReference type="Proteomes" id="UP000242287">
    <property type="component" value="Unassembled WGS sequence"/>
</dbReference>
<protein>
    <submittedName>
        <fullName evidence="1">Uncharacterized protein</fullName>
    </submittedName>
</protein>
<evidence type="ECO:0000313" key="1">
    <source>
        <dbReference type="EMBL" id="PFH54127.1"/>
    </source>
</evidence>